<dbReference type="EMBL" id="JAJSOW010000107">
    <property type="protein sequence ID" value="KAI9157585.1"/>
    <property type="molecule type" value="Genomic_DNA"/>
</dbReference>
<evidence type="ECO:0000313" key="2">
    <source>
        <dbReference type="Proteomes" id="UP001064489"/>
    </source>
</evidence>
<comment type="caution">
    <text evidence="1">The sequence shown here is derived from an EMBL/GenBank/DDBJ whole genome shotgun (WGS) entry which is preliminary data.</text>
</comment>
<keyword evidence="2" id="KW-1185">Reference proteome</keyword>
<protein>
    <submittedName>
        <fullName evidence="1">Uncharacterized protein</fullName>
    </submittedName>
</protein>
<dbReference type="Proteomes" id="UP001064489">
    <property type="component" value="Chromosome 12"/>
</dbReference>
<gene>
    <name evidence="1" type="ORF">LWI28_024712</name>
</gene>
<accession>A0AAD5IAN1</accession>
<reference evidence="1" key="2">
    <citation type="submission" date="2023-02" db="EMBL/GenBank/DDBJ databases">
        <authorList>
            <person name="Swenson N.G."/>
            <person name="Wegrzyn J.L."/>
            <person name="Mcevoy S.L."/>
        </authorList>
    </citation>
    <scope>NUCLEOTIDE SEQUENCE</scope>
    <source>
        <strain evidence="1">91603</strain>
        <tissue evidence="1">Leaf</tissue>
    </source>
</reference>
<dbReference type="AlphaFoldDB" id="A0AAD5IAN1"/>
<evidence type="ECO:0000313" key="1">
    <source>
        <dbReference type="EMBL" id="KAI9157585.1"/>
    </source>
</evidence>
<organism evidence="1 2">
    <name type="scientific">Acer negundo</name>
    <name type="common">Box elder</name>
    <dbReference type="NCBI Taxonomy" id="4023"/>
    <lineage>
        <taxon>Eukaryota</taxon>
        <taxon>Viridiplantae</taxon>
        <taxon>Streptophyta</taxon>
        <taxon>Embryophyta</taxon>
        <taxon>Tracheophyta</taxon>
        <taxon>Spermatophyta</taxon>
        <taxon>Magnoliopsida</taxon>
        <taxon>eudicotyledons</taxon>
        <taxon>Gunneridae</taxon>
        <taxon>Pentapetalae</taxon>
        <taxon>rosids</taxon>
        <taxon>malvids</taxon>
        <taxon>Sapindales</taxon>
        <taxon>Sapindaceae</taxon>
        <taxon>Hippocastanoideae</taxon>
        <taxon>Acereae</taxon>
        <taxon>Acer</taxon>
    </lineage>
</organism>
<proteinExistence type="predicted"/>
<reference evidence="1" key="1">
    <citation type="journal article" date="2022" name="Plant J.">
        <title>Strategies of tolerance reflected in two North American maple genomes.</title>
        <authorList>
            <person name="McEvoy S.L."/>
            <person name="Sezen U.U."/>
            <person name="Trouern-Trend A."/>
            <person name="McMahon S.M."/>
            <person name="Schaberg P.G."/>
            <person name="Yang J."/>
            <person name="Wegrzyn J.L."/>
            <person name="Swenson N.G."/>
        </authorList>
    </citation>
    <scope>NUCLEOTIDE SEQUENCE</scope>
    <source>
        <strain evidence="1">91603</strain>
    </source>
</reference>
<sequence length="326" mass="33991">MKTRRSNSKSSPGTKKVTWNLEDEIAKIIEKGVELGVDLKSKKSRVNEGVGTKSGGLGKEAKRRKVKSVVLKHNPTVLFIQESKLASFDDSLIRGIDGVLLSRGVACNVHVHVECLNHVLPLCIPPAPPAPPSGSLMYPSGTAPPSGSLMYPSGTAPPSGALMYPSGTAPPSGSLMYPSGTAPPSGALMYPSGTAPPSGSLMYPSGTTPPSGALIYPSGTAPPSGALMYPSGTAPPSGSLMYPSSTAPTSGALMYPSGTAHHPVPYYPPRPVPPAMLQYPHTYNHQGYTQNTVMDGVSSVAVNIAVRYLVEMFGFPDFPFDPSGGW</sequence>
<name>A0AAD5IAN1_ACENE</name>